<dbReference type="SUPFAM" id="SSF46894">
    <property type="entry name" value="C-terminal effector domain of the bipartite response regulators"/>
    <property type="match status" value="1"/>
</dbReference>
<gene>
    <name evidence="4" type="ORF">DZC73_22395</name>
</gene>
<dbReference type="AlphaFoldDB" id="A0A3N7HNW7"/>
<dbReference type="GO" id="GO:0000160">
    <property type="term" value="P:phosphorelay signal transduction system"/>
    <property type="evidence" value="ECO:0007669"/>
    <property type="project" value="InterPro"/>
</dbReference>
<reference evidence="4 5" key="2">
    <citation type="submission" date="2018-12" db="EMBL/GenBank/DDBJ databases">
        <title>Rhizobacter gummiphilus sp. nov., a rubber-degrading bacterium isolated from the soil of a botanical garden in Japan.</title>
        <authorList>
            <person name="Shunsuke S.S."/>
        </authorList>
    </citation>
    <scope>NUCLEOTIDE SEQUENCE [LARGE SCALE GENOMIC DNA]</scope>
    <source>
        <strain evidence="4 5">S-16</strain>
    </source>
</reference>
<evidence type="ECO:0000256" key="1">
    <source>
        <dbReference type="ARBA" id="ARBA00023125"/>
    </source>
</evidence>
<dbReference type="InterPro" id="IPR001789">
    <property type="entry name" value="Sig_transdc_resp-reg_receiver"/>
</dbReference>
<sequence length="215" mass="23666">MSTVVLMHGDMKLAHRLREEISQAPDLEVTGVADSLPALREVFKQGLPDLVIVDLMLPPTHLKSLLQSLRSQGSFGKPLILALAVSVDDPRLIDALCHGADGYYADARPTVPLIAAIQQLLRGESSMSPQIARHVRKHFAKAEWVASDFAGSNRNPMQLTETDRLLLQWTAEGYLPNEVARGLQLTAQAVGARMRNIYRKLQFDVRSANFSFAAG</sequence>
<dbReference type="RefSeq" id="WP_124542622.1">
    <property type="nucleotide sequence ID" value="NZ_QUSW01000007.1"/>
</dbReference>
<dbReference type="InterPro" id="IPR000792">
    <property type="entry name" value="Tscrpt_reg_LuxR_C"/>
</dbReference>
<comment type="caution">
    <text evidence="4">The sequence shown here is derived from an EMBL/GenBank/DDBJ whole genome shotgun (WGS) entry which is preliminary data.</text>
</comment>
<name>A0A3N7HNW7_9BURK</name>
<organism evidence="4 5">
    <name type="scientific">Piscinibacter terrae</name>
    <dbReference type="NCBI Taxonomy" id="2496871"/>
    <lineage>
        <taxon>Bacteria</taxon>
        <taxon>Pseudomonadati</taxon>
        <taxon>Pseudomonadota</taxon>
        <taxon>Betaproteobacteria</taxon>
        <taxon>Burkholderiales</taxon>
        <taxon>Sphaerotilaceae</taxon>
        <taxon>Piscinibacter</taxon>
    </lineage>
</organism>
<evidence type="ECO:0000313" key="5">
    <source>
        <dbReference type="Proteomes" id="UP000267464"/>
    </source>
</evidence>
<dbReference type="InterPro" id="IPR039420">
    <property type="entry name" value="WalR-like"/>
</dbReference>
<dbReference type="SMART" id="SM00421">
    <property type="entry name" value="HTH_LUXR"/>
    <property type="match status" value="1"/>
</dbReference>
<dbReference type="GO" id="GO:0003677">
    <property type="term" value="F:DNA binding"/>
    <property type="evidence" value="ECO:0007669"/>
    <property type="project" value="UniProtKB-KW"/>
</dbReference>
<dbReference type="Gene3D" id="3.40.50.2300">
    <property type="match status" value="1"/>
</dbReference>
<feature type="modified residue" description="4-aspartylphosphate" evidence="2">
    <location>
        <position position="54"/>
    </location>
</feature>
<dbReference type="PANTHER" id="PTHR43214:SF43">
    <property type="entry name" value="TWO-COMPONENT RESPONSE REGULATOR"/>
    <property type="match status" value="1"/>
</dbReference>
<dbReference type="EMBL" id="QUSW01000007">
    <property type="protein sequence ID" value="RQP22401.1"/>
    <property type="molecule type" value="Genomic_DNA"/>
</dbReference>
<dbReference type="OrthoDB" id="3623000at2"/>
<dbReference type="PANTHER" id="PTHR43214">
    <property type="entry name" value="TWO-COMPONENT RESPONSE REGULATOR"/>
    <property type="match status" value="1"/>
</dbReference>
<evidence type="ECO:0000313" key="4">
    <source>
        <dbReference type="EMBL" id="RQP22401.1"/>
    </source>
</evidence>
<dbReference type="InterPro" id="IPR016032">
    <property type="entry name" value="Sig_transdc_resp-reg_C-effctor"/>
</dbReference>
<dbReference type="SUPFAM" id="SSF52172">
    <property type="entry name" value="CheY-like"/>
    <property type="match status" value="1"/>
</dbReference>
<keyword evidence="2" id="KW-0597">Phosphoprotein</keyword>
<keyword evidence="5" id="KW-1185">Reference proteome</keyword>
<proteinExistence type="predicted"/>
<reference evidence="4 5" key="1">
    <citation type="submission" date="2018-08" db="EMBL/GenBank/DDBJ databases">
        <authorList>
            <person name="Khan S.A."/>
            <person name="Jeon C.O."/>
            <person name="Chun B.H."/>
            <person name="Jeong S.E."/>
        </authorList>
    </citation>
    <scope>NUCLEOTIDE SEQUENCE [LARGE SCALE GENOMIC DNA]</scope>
    <source>
        <strain evidence="4 5">S-16</strain>
    </source>
</reference>
<evidence type="ECO:0000256" key="2">
    <source>
        <dbReference type="PROSITE-ProRule" id="PRU00169"/>
    </source>
</evidence>
<feature type="domain" description="Response regulatory" evidence="3">
    <location>
        <begin position="3"/>
        <end position="121"/>
    </location>
</feature>
<protein>
    <submittedName>
        <fullName evidence="4">DNA-binding response regulator</fullName>
    </submittedName>
</protein>
<accession>A0A3N7HNW7</accession>
<dbReference type="Proteomes" id="UP000267464">
    <property type="component" value="Unassembled WGS sequence"/>
</dbReference>
<dbReference type="Pfam" id="PF00196">
    <property type="entry name" value="GerE"/>
    <property type="match status" value="1"/>
</dbReference>
<dbReference type="GO" id="GO:0006355">
    <property type="term" value="P:regulation of DNA-templated transcription"/>
    <property type="evidence" value="ECO:0007669"/>
    <property type="project" value="InterPro"/>
</dbReference>
<dbReference type="InterPro" id="IPR011006">
    <property type="entry name" value="CheY-like_superfamily"/>
</dbReference>
<keyword evidence="1 4" id="KW-0238">DNA-binding</keyword>
<evidence type="ECO:0000259" key="3">
    <source>
        <dbReference type="PROSITE" id="PS50110"/>
    </source>
</evidence>
<dbReference type="PROSITE" id="PS50110">
    <property type="entry name" value="RESPONSE_REGULATORY"/>
    <property type="match status" value="1"/>
</dbReference>